<accession>A0A238J291</accession>
<proteinExistence type="predicted"/>
<sequence>MTIVMRFIAATAMVLWAGVVLAQGSAWVQIEARPTAGAAQERAEFYAGSLPDVQGYRLASGWYAIALGPYSEVEAASVLSQLRASGRIPRDSFLANGANFRGQFFAGEPGAAPVETVAAPLVAGEETEADARRGERLLTREERAEVQIALRWEGVYTAGIDADFGPGTRRAMAAWQQQNGFEATGVMTTKQRQDMIAAYRAAVAALDMTTTIEPTAGIQIDLPLGLVAFDRFEPPFAHYRSTTSDDVQVLLISQTGDLATLASLYEVMQTLEIVPLNGARDLRRNDFTLTGANDKIISHSYARLDGGTIKGYSLIWPASDAKRQRLALQAMQESFLPTEGVLPDDAGAGVQDIDLLAGLAIRRPERARSGFYVDATGTVLTTASAVTQCSRVTVGEDIDMSVGAVDAALGVAYLTPQRTIAPLAAAQFVGQEPRLQSDIAVAGFSFGGILTAPSLTYGTFSDVKGLDGDIRVQRLDVDSQPSDAGGPVFEASGAVMGMLLEAEDSARQLPGSVAFALDSSVLAEFLAANGVATPASVFDGVMAPEDLTLLAADMTVLVSCWN</sequence>
<organism evidence="2 3">
    <name type="scientific">Boseongicola aestuarii</name>
    <dbReference type="NCBI Taxonomy" id="1470561"/>
    <lineage>
        <taxon>Bacteria</taxon>
        <taxon>Pseudomonadati</taxon>
        <taxon>Pseudomonadota</taxon>
        <taxon>Alphaproteobacteria</taxon>
        <taxon>Rhodobacterales</taxon>
        <taxon>Paracoccaceae</taxon>
        <taxon>Boseongicola</taxon>
    </lineage>
</organism>
<dbReference type="RefSeq" id="WP_093975050.1">
    <property type="nucleotide sequence ID" value="NZ_FXXQ01000010.1"/>
</dbReference>
<protein>
    <submittedName>
        <fullName evidence="2">Putative peptidoglycan binding domain protein</fullName>
    </submittedName>
</protein>
<dbReference type="Proteomes" id="UP000201838">
    <property type="component" value="Unassembled WGS sequence"/>
</dbReference>
<dbReference type="Pfam" id="PF01471">
    <property type="entry name" value="PG_binding_1"/>
    <property type="match status" value="1"/>
</dbReference>
<dbReference type="InterPro" id="IPR009003">
    <property type="entry name" value="Peptidase_S1_PA"/>
</dbReference>
<feature type="domain" description="Peptidoglycan binding-like" evidence="1">
    <location>
        <begin position="140"/>
        <end position="192"/>
    </location>
</feature>
<keyword evidence="3" id="KW-1185">Reference proteome</keyword>
<name>A0A238J291_9RHOB</name>
<dbReference type="OrthoDB" id="6810892at2"/>
<reference evidence="2 3" key="1">
    <citation type="submission" date="2017-05" db="EMBL/GenBank/DDBJ databases">
        <authorList>
            <person name="Song R."/>
            <person name="Chenine A.L."/>
            <person name="Ruprecht R.M."/>
        </authorList>
    </citation>
    <scope>NUCLEOTIDE SEQUENCE [LARGE SCALE GENOMIC DNA]</scope>
    <source>
        <strain evidence="2 3">CECT 8489</strain>
    </source>
</reference>
<dbReference type="InterPro" id="IPR036366">
    <property type="entry name" value="PGBDSf"/>
</dbReference>
<dbReference type="InterPro" id="IPR036365">
    <property type="entry name" value="PGBD-like_sf"/>
</dbReference>
<dbReference type="Gene3D" id="2.40.10.120">
    <property type="match status" value="1"/>
</dbReference>
<evidence type="ECO:0000259" key="1">
    <source>
        <dbReference type="Pfam" id="PF01471"/>
    </source>
</evidence>
<dbReference type="InterPro" id="IPR002477">
    <property type="entry name" value="Peptidoglycan-bd-like"/>
</dbReference>
<dbReference type="SUPFAM" id="SSF47090">
    <property type="entry name" value="PGBD-like"/>
    <property type="match status" value="1"/>
</dbReference>
<dbReference type="EMBL" id="FXXQ01000010">
    <property type="protein sequence ID" value="SMX24849.1"/>
    <property type="molecule type" value="Genomic_DNA"/>
</dbReference>
<dbReference type="Gene3D" id="1.10.101.10">
    <property type="entry name" value="PGBD-like superfamily/PGBD"/>
    <property type="match status" value="1"/>
</dbReference>
<evidence type="ECO:0000313" key="2">
    <source>
        <dbReference type="EMBL" id="SMX24849.1"/>
    </source>
</evidence>
<dbReference type="Pfam" id="PF13365">
    <property type="entry name" value="Trypsin_2"/>
    <property type="match status" value="1"/>
</dbReference>
<dbReference type="SUPFAM" id="SSF50494">
    <property type="entry name" value="Trypsin-like serine proteases"/>
    <property type="match status" value="1"/>
</dbReference>
<gene>
    <name evidence="2" type="ORF">BOA8489_02980</name>
</gene>
<dbReference type="AlphaFoldDB" id="A0A238J291"/>
<evidence type="ECO:0000313" key="3">
    <source>
        <dbReference type="Proteomes" id="UP000201838"/>
    </source>
</evidence>